<protein>
    <submittedName>
        <fullName evidence="1">Uncharacterized protein</fullName>
    </submittedName>
</protein>
<dbReference type="AlphaFoldDB" id="A0A165D1X4"/>
<dbReference type="InParanoid" id="A0A165D1X4"/>
<dbReference type="Proteomes" id="UP000076871">
    <property type="component" value="Unassembled WGS sequence"/>
</dbReference>
<keyword evidence="2" id="KW-1185">Reference proteome</keyword>
<sequence>MSKFFNVIADPRLQEHRSSLLSIVISGLFTLCIRSILYSSRESSSESFIDGSLRIAWRTATCHKYAMMFIASVERSLKLEVSATVCSQFLCGVLLTDCHHRNSR</sequence>
<dbReference type="EMBL" id="KV427640">
    <property type="protein sequence ID" value="KZT03989.1"/>
    <property type="molecule type" value="Genomic_DNA"/>
</dbReference>
<organism evidence="1 2">
    <name type="scientific">Laetiporus sulphureus 93-53</name>
    <dbReference type="NCBI Taxonomy" id="1314785"/>
    <lineage>
        <taxon>Eukaryota</taxon>
        <taxon>Fungi</taxon>
        <taxon>Dikarya</taxon>
        <taxon>Basidiomycota</taxon>
        <taxon>Agaricomycotina</taxon>
        <taxon>Agaricomycetes</taxon>
        <taxon>Polyporales</taxon>
        <taxon>Laetiporus</taxon>
    </lineage>
</organism>
<reference evidence="1 2" key="1">
    <citation type="journal article" date="2016" name="Mol. Biol. Evol.">
        <title>Comparative Genomics of Early-Diverging Mushroom-Forming Fungi Provides Insights into the Origins of Lignocellulose Decay Capabilities.</title>
        <authorList>
            <person name="Nagy L.G."/>
            <person name="Riley R."/>
            <person name="Tritt A."/>
            <person name="Adam C."/>
            <person name="Daum C."/>
            <person name="Floudas D."/>
            <person name="Sun H."/>
            <person name="Yadav J.S."/>
            <person name="Pangilinan J."/>
            <person name="Larsson K.H."/>
            <person name="Matsuura K."/>
            <person name="Barry K."/>
            <person name="Labutti K."/>
            <person name="Kuo R."/>
            <person name="Ohm R.A."/>
            <person name="Bhattacharya S.S."/>
            <person name="Shirouzu T."/>
            <person name="Yoshinaga Y."/>
            <person name="Martin F.M."/>
            <person name="Grigoriev I.V."/>
            <person name="Hibbett D.S."/>
        </authorList>
    </citation>
    <scope>NUCLEOTIDE SEQUENCE [LARGE SCALE GENOMIC DNA]</scope>
    <source>
        <strain evidence="1 2">93-53</strain>
    </source>
</reference>
<dbReference type="RefSeq" id="XP_040761729.1">
    <property type="nucleotide sequence ID" value="XM_040902006.1"/>
</dbReference>
<evidence type="ECO:0000313" key="2">
    <source>
        <dbReference type="Proteomes" id="UP000076871"/>
    </source>
</evidence>
<evidence type="ECO:0000313" key="1">
    <source>
        <dbReference type="EMBL" id="KZT03989.1"/>
    </source>
</evidence>
<accession>A0A165D1X4</accession>
<gene>
    <name evidence="1" type="ORF">LAESUDRAFT_321871</name>
</gene>
<dbReference type="GeneID" id="63819037"/>
<proteinExistence type="predicted"/>
<name>A0A165D1X4_9APHY</name>